<feature type="region of interest" description="Disordered" evidence="2">
    <location>
        <begin position="512"/>
        <end position="538"/>
    </location>
</feature>
<feature type="compositionally biased region" description="Low complexity" evidence="2">
    <location>
        <begin position="736"/>
        <end position="749"/>
    </location>
</feature>
<dbReference type="PaxDb" id="35128-Thaps24636"/>
<feature type="compositionally biased region" description="Low complexity" evidence="2">
    <location>
        <begin position="109"/>
        <end position="119"/>
    </location>
</feature>
<feature type="compositionally biased region" description="Basic residues" evidence="2">
    <location>
        <begin position="89"/>
        <end position="108"/>
    </location>
</feature>
<feature type="compositionally biased region" description="Low complexity" evidence="2">
    <location>
        <begin position="601"/>
        <end position="612"/>
    </location>
</feature>
<dbReference type="KEGG" id="tps:THAPSDRAFT_24636"/>
<feature type="compositionally biased region" description="Polar residues" evidence="2">
    <location>
        <begin position="590"/>
        <end position="600"/>
    </location>
</feature>
<dbReference type="Proteomes" id="UP000001449">
    <property type="component" value="Chromosome 13"/>
</dbReference>
<dbReference type="Gene3D" id="1.10.10.10">
    <property type="entry name" value="Winged helix-like DNA-binding domain superfamily/Winged helix DNA-binding domain"/>
    <property type="match status" value="1"/>
</dbReference>
<dbReference type="eggNOG" id="ENOG502T2HA">
    <property type="taxonomic scope" value="Eukaryota"/>
</dbReference>
<dbReference type="InterPro" id="IPR036388">
    <property type="entry name" value="WH-like_DNA-bd_sf"/>
</dbReference>
<evidence type="ECO:0000256" key="2">
    <source>
        <dbReference type="SAM" id="MobiDB-lite"/>
    </source>
</evidence>
<sequence length="749" mass="82264">MNPHHPHSSPKHHYPHALPPPQAGAMHPPYHYPSALTAAGHRPPPTQPAVGYHAGYEHRALHQHHHPPQQQAQAHGYPNYAYGAAHQVHHHGHYSHHQQHAVHSHHHPQQQQQQQQQQEYYHYLHQQQAQQQEVDCHNEETKKQHINNIKGGDKTTTSACGFGMLLQAATSEGLDSFEDFDAAAAAATKSASTSVGTMENVNESNNNGTDDINSNGCVESTEGAAKIERIDSTTVKSEHCNNSSSNNNNINAMIVSKGILKRHPKMRGKQFARVVGREHPQTPLQREVAVSDGRSPTIDEACVSIDSGNSAAILEPSPVSAGPLKKRRQMDCAATTTTTDVAPVVSSGMKSVQNDALKLLHKKKKKGNFMSEESDEAGDAKEEATRITSPVPSAVIDNGRVFPKTIHQLLSGNDITTEELFAVSSAMEWLPHGKGFRVLRWDDLSSKVLPVHFPDLCDGKEGSDEQWVDAFLLQISSWGFTEVKSGRDRGSFRHELFLRDAPELCDKMKCSDSSSTLSPTLNPDIGRSNSSLEAGVPWPGTSRTMVTSIFKPHHYTPSSYHDTQYQRVASSQSEGGLHPAYLHVPVLTSTNTWGSEDSNNQKQQQQPQHHPQVCSTNSASSSEVHFPRPYPPVGRSDKDGRPPQPKTIRFRDHPDSAPFPSRNAHSDAAPNEISPIDTTTMTPKSENKFVEHQSGTLSDVVMAQITPNPDINIHVTTQTRRNFPVSRRGGRGGLGMTRSSGSMTRHSAS</sequence>
<feature type="region of interest" description="Disordered" evidence="2">
    <location>
        <begin position="1"/>
        <end position="32"/>
    </location>
</feature>
<dbReference type="HOGENOM" id="CLU_371559_0_0_1"/>
<dbReference type="InterPro" id="IPR000232">
    <property type="entry name" value="HSF_DNA-bd"/>
</dbReference>
<reference evidence="4 5" key="1">
    <citation type="journal article" date="2004" name="Science">
        <title>The genome of the diatom Thalassiosira pseudonana: ecology, evolution, and metabolism.</title>
        <authorList>
            <person name="Armbrust E.V."/>
            <person name="Berges J.A."/>
            <person name="Bowler C."/>
            <person name="Green B.R."/>
            <person name="Martinez D."/>
            <person name="Putnam N.H."/>
            <person name="Zhou S."/>
            <person name="Allen A.E."/>
            <person name="Apt K.E."/>
            <person name="Bechner M."/>
            <person name="Brzezinski M.A."/>
            <person name="Chaal B.K."/>
            <person name="Chiovitti A."/>
            <person name="Davis A.K."/>
            <person name="Demarest M.S."/>
            <person name="Detter J.C."/>
            <person name="Glavina T."/>
            <person name="Goodstein D."/>
            <person name="Hadi M.Z."/>
            <person name="Hellsten U."/>
            <person name="Hildebrand M."/>
            <person name="Jenkins B.D."/>
            <person name="Jurka J."/>
            <person name="Kapitonov V.V."/>
            <person name="Kroger N."/>
            <person name="Lau W.W."/>
            <person name="Lane T.W."/>
            <person name="Larimer F.W."/>
            <person name="Lippmeier J.C."/>
            <person name="Lucas S."/>
            <person name="Medina M."/>
            <person name="Montsant A."/>
            <person name="Obornik M."/>
            <person name="Parker M.S."/>
            <person name="Palenik B."/>
            <person name="Pazour G.J."/>
            <person name="Richardson P.M."/>
            <person name="Rynearson T.A."/>
            <person name="Saito M.A."/>
            <person name="Schwartz D.C."/>
            <person name="Thamatrakoln K."/>
            <person name="Valentin K."/>
            <person name="Vardi A."/>
            <person name="Wilkerson F.P."/>
            <person name="Rokhsar D.S."/>
        </authorList>
    </citation>
    <scope>NUCLEOTIDE SEQUENCE [LARGE SCALE GENOMIC DNA]</scope>
    <source>
        <strain evidence="4 5">CCMP1335</strain>
    </source>
</reference>
<feature type="domain" description="HSF-type DNA-binding" evidence="3">
    <location>
        <begin position="402"/>
        <end position="509"/>
    </location>
</feature>
<dbReference type="AlphaFoldDB" id="B8CB90"/>
<dbReference type="GeneID" id="7453015"/>
<name>B8CB90_THAPS</name>
<keyword evidence="1" id="KW-0238">DNA-binding</keyword>
<dbReference type="STRING" id="35128.B8CB90"/>
<keyword evidence="5" id="KW-1185">Reference proteome</keyword>
<dbReference type="RefSeq" id="XP_002293541.1">
    <property type="nucleotide sequence ID" value="XM_002293505.1"/>
</dbReference>
<feature type="region of interest" description="Disordered" evidence="2">
    <location>
        <begin position="723"/>
        <end position="749"/>
    </location>
</feature>
<feature type="region of interest" description="Disordered" evidence="2">
    <location>
        <begin position="590"/>
        <end position="682"/>
    </location>
</feature>
<protein>
    <recommendedName>
        <fullName evidence="3">HSF-type DNA-binding domain-containing protein</fullName>
    </recommendedName>
</protein>
<feature type="compositionally biased region" description="Polar residues" evidence="2">
    <location>
        <begin position="512"/>
        <end position="532"/>
    </location>
</feature>
<feature type="region of interest" description="Disordered" evidence="2">
    <location>
        <begin position="196"/>
        <end position="216"/>
    </location>
</feature>
<evidence type="ECO:0000256" key="1">
    <source>
        <dbReference type="ARBA" id="ARBA00023125"/>
    </source>
</evidence>
<evidence type="ECO:0000259" key="3">
    <source>
        <dbReference type="Pfam" id="PF00447"/>
    </source>
</evidence>
<evidence type="ECO:0000313" key="4">
    <source>
        <dbReference type="EMBL" id="EED89277.1"/>
    </source>
</evidence>
<dbReference type="InParanoid" id="B8CB90"/>
<proteinExistence type="predicted"/>
<gene>
    <name evidence="4" type="ORF">THAPSDRAFT_24636</name>
</gene>
<feature type="region of interest" description="Disordered" evidence="2">
    <location>
        <begin position="89"/>
        <end position="119"/>
    </location>
</feature>
<dbReference type="EMBL" id="CM000648">
    <property type="protein sequence ID" value="EED89277.1"/>
    <property type="molecule type" value="Genomic_DNA"/>
</dbReference>
<feature type="region of interest" description="Disordered" evidence="2">
    <location>
        <begin position="367"/>
        <end position="386"/>
    </location>
</feature>
<dbReference type="GO" id="GO:0043565">
    <property type="term" value="F:sequence-specific DNA binding"/>
    <property type="evidence" value="ECO:0007669"/>
    <property type="project" value="InterPro"/>
</dbReference>
<feature type="compositionally biased region" description="Polar residues" evidence="2">
    <location>
        <begin position="613"/>
        <end position="623"/>
    </location>
</feature>
<accession>B8CB90</accession>
<evidence type="ECO:0000313" key="5">
    <source>
        <dbReference type="Proteomes" id="UP000001449"/>
    </source>
</evidence>
<reference evidence="4 5" key="2">
    <citation type="journal article" date="2008" name="Nature">
        <title>The Phaeodactylum genome reveals the evolutionary history of diatom genomes.</title>
        <authorList>
            <person name="Bowler C."/>
            <person name="Allen A.E."/>
            <person name="Badger J.H."/>
            <person name="Grimwood J."/>
            <person name="Jabbari K."/>
            <person name="Kuo A."/>
            <person name="Maheswari U."/>
            <person name="Martens C."/>
            <person name="Maumus F."/>
            <person name="Otillar R.P."/>
            <person name="Rayko E."/>
            <person name="Salamov A."/>
            <person name="Vandepoele K."/>
            <person name="Beszteri B."/>
            <person name="Gruber A."/>
            <person name="Heijde M."/>
            <person name="Katinka M."/>
            <person name="Mock T."/>
            <person name="Valentin K."/>
            <person name="Verret F."/>
            <person name="Berges J.A."/>
            <person name="Brownlee C."/>
            <person name="Cadoret J.P."/>
            <person name="Chiovitti A."/>
            <person name="Choi C.J."/>
            <person name="Coesel S."/>
            <person name="De Martino A."/>
            <person name="Detter J.C."/>
            <person name="Durkin C."/>
            <person name="Falciatore A."/>
            <person name="Fournet J."/>
            <person name="Haruta M."/>
            <person name="Huysman M.J."/>
            <person name="Jenkins B.D."/>
            <person name="Jiroutova K."/>
            <person name="Jorgensen R.E."/>
            <person name="Joubert Y."/>
            <person name="Kaplan A."/>
            <person name="Kroger N."/>
            <person name="Kroth P.G."/>
            <person name="La Roche J."/>
            <person name="Lindquist E."/>
            <person name="Lommer M."/>
            <person name="Martin-Jezequel V."/>
            <person name="Lopez P.J."/>
            <person name="Lucas S."/>
            <person name="Mangogna M."/>
            <person name="McGinnis K."/>
            <person name="Medlin L.K."/>
            <person name="Montsant A."/>
            <person name="Oudot-Le Secq M.P."/>
            <person name="Napoli C."/>
            <person name="Obornik M."/>
            <person name="Parker M.S."/>
            <person name="Petit J.L."/>
            <person name="Porcel B.M."/>
            <person name="Poulsen N."/>
            <person name="Robison M."/>
            <person name="Rychlewski L."/>
            <person name="Rynearson T.A."/>
            <person name="Schmutz J."/>
            <person name="Shapiro H."/>
            <person name="Siaut M."/>
            <person name="Stanley M."/>
            <person name="Sussman M.R."/>
            <person name="Taylor A.R."/>
            <person name="Vardi A."/>
            <person name="von Dassow P."/>
            <person name="Vyverman W."/>
            <person name="Willis A."/>
            <person name="Wyrwicz L.S."/>
            <person name="Rokhsar D.S."/>
            <person name="Weissenbach J."/>
            <person name="Armbrust E.V."/>
            <person name="Green B.R."/>
            <person name="Van de Peer Y."/>
            <person name="Grigoriev I.V."/>
        </authorList>
    </citation>
    <scope>NUCLEOTIDE SEQUENCE [LARGE SCALE GENOMIC DNA]</scope>
    <source>
        <strain evidence="4 5">CCMP1335</strain>
    </source>
</reference>
<dbReference type="Pfam" id="PF00447">
    <property type="entry name" value="HSF_DNA-bind"/>
    <property type="match status" value="1"/>
</dbReference>
<dbReference type="GO" id="GO:0003700">
    <property type="term" value="F:DNA-binding transcription factor activity"/>
    <property type="evidence" value="ECO:0007669"/>
    <property type="project" value="InterPro"/>
</dbReference>
<organism evidence="4 5">
    <name type="scientific">Thalassiosira pseudonana</name>
    <name type="common">Marine diatom</name>
    <name type="synonym">Cyclotella nana</name>
    <dbReference type="NCBI Taxonomy" id="35128"/>
    <lineage>
        <taxon>Eukaryota</taxon>
        <taxon>Sar</taxon>
        <taxon>Stramenopiles</taxon>
        <taxon>Ochrophyta</taxon>
        <taxon>Bacillariophyta</taxon>
        <taxon>Coscinodiscophyceae</taxon>
        <taxon>Thalassiosirophycidae</taxon>
        <taxon>Thalassiosirales</taxon>
        <taxon>Thalassiosiraceae</taxon>
        <taxon>Thalassiosira</taxon>
    </lineage>
</organism>
<feature type="compositionally biased region" description="Basic residues" evidence="2">
    <location>
        <begin position="1"/>
        <end position="15"/>
    </location>
</feature>